<dbReference type="InterPro" id="IPR050090">
    <property type="entry name" value="Tyrosine_recombinase_XerCD"/>
</dbReference>
<keyword evidence="6" id="KW-1185">Reference proteome</keyword>
<name>A0A1I6H6P9_9EURY</name>
<dbReference type="InterPro" id="IPR002104">
    <property type="entry name" value="Integrase_catalytic"/>
</dbReference>
<accession>A0A1I6H6P9</accession>
<evidence type="ECO:0000259" key="4">
    <source>
        <dbReference type="PROSITE" id="PS51898"/>
    </source>
</evidence>
<sequence length="350" mass="40993">MLGDYEDFKEEVLTWFANYGKNPEKGDGLADSTLQSTHYKLETVFRWLWDYEEEYTTDLTPAKAERFIHLLNMSDGMIDSSVLHHVKVIKRFFKYHNHVHGTDWEWDPDVELSQANGDERDFLHRAAFRSLYKAALDFDSVKSYHSSSMTPEERDRIKTYLAQSEGVPKEKIGAEEFKNANSWKTPSLIAVTLDTGLRPIEVGRATVDWVNLESHELNIPKEESTKNTEYWNCTLKNRTVKVLRRWLDERATYDKYQDRDELWLTKKATPYSSKSCNYLLNRLIEAGNVPIPEHKDVTWYSIRHGVATHWANHIGPHHAKEQLRHKSVTTTMKYLHSDPEMRSTAVEQIW</sequence>
<dbReference type="SUPFAM" id="SSF56349">
    <property type="entry name" value="DNA breaking-rejoining enzymes"/>
    <property type="match status" value="1"/>
</dbReference>
<dbReference type="GO" id="GO:0015074">
    <property type="term" value="P:DNA integration"/>
    <property type="evidence" value="ECO:0007669"/>
    <property type="project" value="UniProtKB-KW"/>
</dbReference>
<dbReference type="PROSITE" id="PS51898">
    <property type="entry name" value="TYR_RECOMBINASE"/>
    <property type="match status" value="1"/>
</dbReference>
<evidence type="ECO:0000256" key="3">
    <source>
        <dbReference type="ARBA" id="ARBA00023172"/>
    </source>
</evidence>
<evidence type="ECO:0000256" key="1">
    <source>
        <dbReference type="ARBA" id="ARBA00022908"/>
    </source>
</evidence>
<gene>
    <name evidence="5" type="ORF">SAMN04488124_1844</name>
</gene>
<feature type="domain" description="Tyr recombinase" evidence="4">
    <location>
        <begin position="144"/>
        <end position="347"/>
    </location>
</feature>
<dbReference type="Proteomes" id="UP000243250">
    <property type="component" value="Unassembled WGS sequence"/>
</dbReference>
<dbReference type="CDD" id="cd00397">
    <property type="entry name" value="DNA_BRE_C"/>
    <property type="match status" value="1"/>
</dbReference>
<dbReference type="Gene3D" id="1.10.150.130">
    <property type="match status" value="1"/>
</dbReference>
<dbReference type="InterPro" id="IPR011010">
    <property type="entry name" value="DNA_brk_join_enz"/>
</dbReference>
<keyword evidence="2" id="KW-0238">DNA-binding</keyword>
<evidence type="ECO:0000313" key="5">
    <source>
        <dbReference type="EMBL" id="SFR50082.1"/>
    </source>
</evidence>
<dbReference type="GO" id="GO:0006310">
    <property type="term" value="P:DNA recombination"/>
    <property type="evidence" value="ECO:0007669"/>
    <property type="project" value="UniProtKB-KW"/>
</dbReference>
<organism evidence="5 6">
    <name type="scientific">Halogeometricum limi</name>
    <dbReference type="NCBI Taxonomy" id="555875"/>
    <lineage>
        <taxon>Archaea</taxon>
        <taxon>Methanobacteriati</taxon>
        <taxon>Methanobacteriota</taxon>
        <taxon>Stenosarchaea group</taxon>
        <taxon>Halobacteria</taxon>
        <taxon>Halobacteriales</taxon>
        <taxon>Haloferacaceae</taxon>
        <taxon>Halogeometricum</taxon>
    </lineage>
</organism>
<proteinExistence type="predicted"/>
<evidence type="ECO:0000313" key="6">
    <source>
        <dbReference type="Proteomes" id="UP000243250"/>
    </source>
</evidence>
<dbReference type="PANTHER" id="PTHR30349">
    <property type="entry name" value="PHAGE INTEGRASE-RELATED"/>
    <property type="match status" value="1"/>
</dbReference>
<dbReference type="Pfam" id="PF00589">
    <property type="entry name" value="Phage_integrase"/>
    <property type="match status" value="1"/>
</dbReference>
<keyword evidence="3" id="KW-0233">DNA recombination</keyword>
<evidence type="ECO:0000256" key="2">
    <source>
        <dbReference type="ARBA" id="ARBA00023125"/>
    </source>
</evidence>
<dbReference type="AlphaFoldDB" id="A0A1I6H6P9"/>
<protein>
    <submittedName>
        <fullName evidence="5">Phage integrase family protein</fullName>
    </submittedName>
</protein>
<dbReference type="InterPro" id="IPR010998">
    <property type="entry name" value="Integrase_recombinase_N"/>
</dbReference>
<dbReference type="Gene3D" id="1.10.443.10">
    <property type="entry name" value="Intergrase catalytic core"/>
    <property type="match status" value="1"/>
</dbReference>
<dbReference type="PANTHER" id="PTHR30349:SF41">
    <property type="entry name" value="INTEGRASE_RECOMBINASE PROTEIN MJ0367-RELATED"/>
    <property type="match status" value="1"/>
</dbReference>
<dbReference type="EMBL" id="FOYS01000003">
    <property type="protein sequence ID" value="SFR50082.1"/>
    <property type="molecule type" value="Genomic_DNA"/>
</dbReference>
<keyword evidence="1" id="KW-0229">DNA integration</keyword>
<dbReference type="GO" id="GO:0003677">
    <property type="term" value="F:DNA binding"/>
    <property type="evidence" value="ECO:0007669"/>
    <property type="project" value="UniProtKB-KW"/>
</dbReference>
<dbReference type="InterPro" id="IPR013762">
    <property type="entry name" value="Integrase-like_cat_sf"/>
</dbReference>
<reference evidence="6" key="1">
    <citation type="submission" date="2016-10" db="EMBL/GenBank/DDBJ databases">
        <authorList>
            <person name="Varghese N."/>
            <person name="Submissions S."/>
        </authorList>
    </citation>
    <scope>NUCLEOTIDE SEQUENCE [LARGE SCALE GENOMIC DNA]</scope>
    <source>
        <strain evidence="6">CGMCC 1.8711</strain>
    </source>
</reference>